<sequence>MRPFSRPPRHRAGLGTIGPMQMSRTQRRLLVAALTGMVLIGGAWWAWRLALQQLQARLTQALGPRAQVQSITPGWNGVTISGLRLAAAPGWPDAEELSARRIWLQPALDSLWSGPWRIRRIEVEDGHISLLRNRQGQLRLLPGLLDEPARSDPSQGAGARPSSRKATTPASTPASAMPPADIGDTLVIDSVALQGVQVDLYDDSFRPALRQPHRVQLADLHAQVQNLHLPALNQAIGLELQAQVRGGSQGTGGKAPAPQDGTLSLRGEFTPSSHDAQIEAQVKSVDLRVLQPYLLTVNAGGVRQGRLDLSLHATVKANRLHAPGTVTLTGLELGHGSGWWDRFGAAGRQAMLNTLADKGRIEVHFTLDGRLDDPNFSVNDSLAQRFATGLAQALGVSVGGVVEGVGQMIKGLFGR</sequence>
<dbReference type="OrthoDB" id="8560134at2"/>
<evidence type="ECO:0000313" key="4">
    <source>
        <dbReference type="Proteomes" id="UP000430120"/>
    </source>
</evidence>
<dbReference type="AlphaFoldDB" id="A0A643FDC9"/>
<dbReference type="GO" id="GO:0090313">
    <property type="term" value="P:regulation of protein targeting to membrane"/>
    <property type="evidence" value="ECO:0007669"/>
    <property type="project" value="TreeGrafter"/>
</dbReference>
<keyword evidence="2" id="KW-0472">Membrane</keyword>
<protein>
    <submittedName>
        <fullName evidence="3">DUF748 domain-containing protein</fullName>
    </submittedName>
</protein>
<proteinExistence type="predicted"/>
<gene>
    <name evidence="3" type="ORF">F7Q92_12350</name>
</gene>
<dbReference type="GO" id="GO:0005886">
    <property type="term" value="C:plasma membrane"/>
    <property type="evidence" value="ECO:0007669"/>
    <property type="project" value="TreeGrafter"/>
</dbReference>
<feature type="compositionally biased region" description="Low complexity" evidence="1">
    <location>
        <begin position="164"/>
        <end position="180"/>
    </location>
</feature>
<accession>A0A643FDC9</accession>
<feature type="transmembrane region" description="Helical" evidence="2">
    <location>
        <begin position="29"/>
        <end position="47"/>
    </location>
</feature>
<dbReference type="Proteomes" id="UP000430120">
    <property type="component" value="Unassembled WGS sequence"/>
</dbReference>
<dbReference type="InterPro" id="IPR052894">
    <property type="entry name" value="AsmA-related"/>
</dbReference>
<name>A0A643FDC9_IDEDE</name>
<dbReference type="EMBL" id="VZPB01000027">
    <property type="protein sequence ID" value="KAB0581064.1"/>
    <property type="molecule type" value="Genomic_DNA"/>
</dbReference>
<keyword evidence="2" id="KW-0812">Transmembrane</keyword>
<dbReference type="PANTHER" id="PTHR30441:SF8">
    <property type="entry name" value="DUF748 DOMAIN-CONTAINING PROTEIN"/>
    <property type="match status" value="1"/>
</dbReference>
<keyword evidence="4" id="KW-1185">Reference proteome</keyword>
<keyword evidence="2" id="KW-1133">Transmembrane helix</keyword>
<dbReference type="PANTHER" id="PTHR30441">
    <property type="entry name" value="DUF748 DOMAIN-CONTAINING PROTEIN"/>
    <property type="match status" value="1"/>
</dbReference>
<reference evidence="3 4" key="1">
    <citation type="submission" date="2019-09" db="EMBL/GenBank/DDBJ databases">
        <title>Draft genome sequences of 48 bacterial type strains from the CCUG.</title>
        <authorList>
            <person name="Tunovic T."/>
            <person name="Pineiro-Iglesias B."/>
            <person name="Unosson C."/>
            <person name="Inganas E."/>
            <person name="Ohlen M."/>
            <person name="Cardew S."/>
            <person name="Jensie-Markopoulos S."/>
            <person name="Salva-Serra F."/>
            <person name="Jaen-Luchoro D."/>
            <person name="Karlsson R."/>
            <person name="Svensson-Stadler L."/>
            <person name="Chun J."/>
            <person name="Moore E."/>
        </authorList>
    </citation>
    <scope>NUCLEOTIDE SEQUENCE [LARGE SCALE GENOMIC DNA]</scope>
    <source>
        <strain evidence="3 4">CCUG 30977</strain>
    </source>
</reference>
<evidence type="ECO:0000313" key="3">
    <source>
        <dbReference type="EMBL" id="KAB0581064.1"/>
    </source>
</evidence>
<organism evidence="3 4">
    <name type="scientific">Ideonella dechloratans</name>
    <dbReference type="NCBI Taxonomy" id="36863"/>
    <lineage>
        <taxon>Bacteria</taxon>
        <taxon>Pseudomonadati</taxon>
        <taxon>Pseudomonadota</taxon>
        <taxon>Betaproteobacteria</taxon>
        <taxon>Burkholderiales</taxon>
        <taxon>Sphaerotilaceae</taxon>
        <taxon>Ideonella</taxon>
    </lineage>
</organism>
<feature type="region of interest" description="Disordered" evidence="1">
    <location>
        <begin position="145"/>
        <end position="181"/>
    </location>
</feature>
<comment type="caution">
    <text evidence="3">The sequence shown here is derived from an EMBL/GenBank/DDBJ whole genome shotgun (WGS) entry which is preliminary data.</text>
</comment>
<evidence type="ECO:0000256" key="2">
    <source>
        <dbReference type="SAM" id="Phobius"/>
    </source>
</evidence>
<evidence type="ECO:0000256" key="1">
    <source>
        <dbReference type="SAM" id="MobiDB-lite"/>
    </source>
</evidence>